<dbReference type="PROSITE" id="PS51464">
    <property type="entry name" value="SIS"/>
    <property type="match status" value="1"/>
</dbReference>
<evidence type="ECO:0000256" key="1">
    <source>
        <dbReference type="ARBA" id="ARBA00004756"/>
    </source>
</evidence>
<gene>
    <name evidence="14" type="ORF">DMO17_17810</name>
</gene>
<dbReference type="InterPro" id="IPR046348">
    <property type="entry name" value="SIS_dom_sf"/>
</dbReference>
<dbReference type="OrthoDB" id="9762536at2"/>
<dbReference type="Pfam" id="PF00571">
    <property type="entry name" value="CBS"/>
    <property type="match status" value="2"/>
</dbReference>
<comment type="pathway">
    <text evidence="7">Carbohydrate biosynthesis; 3-deoxy-D-manno-octulosonate biosynthesis; 3-deoxy-D-manno-octulosonate from D-ribulose 5-phosphate: step 1/3.</text>
</comment>
<evidence type="ECO:0000256" key="5">
    <source>
        <dbReference type="ARBA" id="ARBA00023122"/>
    </source>
</evidence>
<dbReference type="RefSeq" id="WP_110683891.1">
    <property type="nucleotide sequence ID" value="NZ_QJRX01000010.1"/>
</dbReference>
<dbReference type="AlphaFoldDB" id="A0A2V4KFR6"/>
<keyword evidence="4" id="KW-0677">Repeat</keyword>
<evidence type="ECO:0000256" key="4">
    <source>
        <dbReference type="ARBA" id="ARBA00022737"/>
    </source>
</evidence>
<dbReference type="EMBL" id="QJRX01000010">
    <property type="protein sequence ID" value="PYC20445.1"/>
    <property type="molecule type" value="Genomic_DNA"/>
</dbReference>
<dbReference type="CDD" id="cd04604">
    <property type="entry name" value="CBS_pair_SIS_assoc"/>
    <property type="match status" value="1"/>
</dbReference>
<dbReference type="EC" id="5.3.1.13" evidence="8"/>
<protein>
    <recommendedName>
        <fullName evidence="8">Arabinose 5-phosphate isomerase</fullName>
        <shortName evidence="8">API</shortName>
        <ecNumber evidence="8">5.3.1.13</ecNumber>
    </recommendedName>
</protein>
<dbReference type="Gene3D" id="3.40.50.10490">
    <property type="entry name" value="Glucose-6-phosphate isomerase like protein, domain 1"/>
    <property type="match status" value="1"/>
</dbReference>
<dbReference type="InterPro" id="IPR050986">
    <property type="entry name" value="GutQ/KpsF_isomerases"/>
</dbReference>
<feature type="site" description="Catalytically relevant" evidence="10">
    <location>
        <position position="54"/>
    </location>
</feature>
<dbReference type="GO" id="GO:0046872">
    <property type="term" value="F:metal ion binding"/>
    <property type="evidence" value="ECO:0007669"/>
    <property type="project" value="UniProtKB-KW"/>
</dbReference>
<comment type="catalytic activity">
    <reaction evidence="8">
        <text>D-arabinose 5-phosphate = D-ribulose 5-phosphate</text>
        <dbReference type="Rhea" id="RHEA:23104"/>
        <dbReference type="ChEBI" id="CHEBI:57693"/>
        <dbReference type="ChEBI" id="CHEBI:58121"/>
        <dbReference type="EC" id="5.3.1.13"/>
    </reaction>
</comment>
<evidence type="ECO:0000256" key="6">
    <source>
        <dbReference type="ARBA" id="ARBA00023235"/>
    </source>
</evidence>
<feature type="domain" description="SIS" evidence="13">
    <location>
        <begin position="36"/>
        <end position="179"/>
    </location>
</feature>
<dbReference type="GO" id="GO:0005975">
    <property type="term" value="P:carbohydrate metabolic process"/>
    <property type="evidence" value="ECO:0007669"/>
    <property type="project" value="InterPro"/>
</dbReference>
<sequence length="324" mass="34355">MSQTSDLIQSAQRTIRLEAEAVGSLLNRIDADFLRACEMILACKGRVVVVGMGKSGHIGNKIAATLASTGTPAFFVHPAEASHGDMGMITKDDVVLALSNSGSTAEIVTLLPLIKRLGIQLISMTGNPESPLAKAAEVNLDARVAQEACPLNLAPTSSTTVSLVLGDALAIALLEARGFTAEDFAFSHPGGALGRRLLLKVENVMHAGERLPLVKRGTPLREALLEMTRKGLGMTVIVEADGKLAGIFTDGDLRRTLDKGIDVREASIDQVMTIHGKTARAEMLAAEALKIMEDHKINALTVVDDDDRPIGALNMHDLLRAGVM</sequence>
<evidence type="ECO:0000259" key="13">
    <source>
        <dbReference type="PROSITE" id="PS51464"/>
    </source>
</evidence>
<evidence type="ECO:0000256" key="10">
    <source>
        <dbReference type="PIRSR" id="PIRSR004692-3"/>
    </source>
</evidence>
<evidence type="ECO:0000313" key="15">
    <source>
        <dbReference type="Proteomes" id="UP000248146"/>
    </source>
</evidence>
<dbReference type="FunFam" id="3.10.580.10:FF:000007">
    <property type="entry name" value="Arabinose 5-phosphate isomerase"/>
    <property type="match status" value="1"/>
</dbReference>
<dbReference type="InterPro" id="IPR004800">
    <property type="entry name" value="KdsD/KpsF-type"/>
</dbReference>
<dbReference type="PIRSF" id="PIRSF004692">
    <property type="entry name" value="KdsD_KpsF"/>
    <property type="match status" value="1"/>
</dbReference>
<dbReference type="InterPro" id="IPR001347">
    <property type="entry name" value="SIS_dom"/>
</dbReference>
<dbReference type="NCBIfam" id="TIGR00393">
    <property type="entry name" value="kpsF"/>
    <property type="match status" value="1"/>
</dbReference>
<dbReference type="GO" id="GO:1901135">
    <property type="term" value="P:carbohydrate derivative metabolic process"/>
    <property type="evidence" value="ECO:0007669"/>
    <property type="project" value="InterPro"/>
</dbReference>
<feature type="site" description="Catalytically relevant" evidence="10">
    <location>
        <position position="147"/>
    </location>
</feature>
<dbReference type="SMART" id="SM00116">
    <property type="entry name" value="CBS"/>
    <property type="match status" value="2"/>
</dbReference>
<name>A0A2V4KFR6_AQUAC</name>
<feature type="site" description="Catalytically relevant" evidence="10">
    <location>
        <position position="106"/>
    </location>
</feature>
<keyword evidence="5 11" id="KW-0129">CBS domain</keyword>
<dbReference type="Proteomes" id="UP000248146">
    <property type="component" value="Unassembled WGS sequence"/>
</dbReference>
<evidence type="ECO:0000256" key="3">
    <source>
        <dbReference type="ARBA" id="ARBA00011881"/>
    </source>
</evidence>
<feature type="binding site" evidence="9">
    <location>
        <position position="77"/>
    </location>
    <ligand>
        <name>Zn(2+)</name>
        <dbReference type="ChEBI" id="CHEBI:29105"/>
    </ligand>
</feature>
<comment type="subunit">
    <text evidence="3">Homotetramer.</text>
</comment>
<organism evidence="14 15">
    <name type="scientific">Aquipseudomonas alcaligenes</name>
    <name type="common">Pseudomonas alcaligenes</name>
    <dbReference type="NCBI Taxonomy" id="43263"/>
    <lineage>
        <taxon>Bacteria</taxon>
        <taxon>Pseudomonadati</taxon>
        <taxon>Pseudomonadota</taxon>
        <taxon>Gammaproteobacteria</taxon>
        <taxon>Pseudomonadales</taxon>
        <taxon>Pseudomonadaceae</taxon>
        <taxon>Aquipseudomonas</taxon>
    </lineage>
</organism>
<proteinExistence type="inferred from homology"/>
<comment type="caution">
    <text evidence="14">The sequence shown here is derived from an EMBL/GenBank/DDBJ whole genome shotgun (WGS) entry which is preliminary data.</text>
</comment>
<keyword evidence="6 8" id="KW-0413">Isomerase</keyword>
<dbReference type="GO" id="GO:0019146">
    <property type="term" value="F:arabinose-5-phosphate isomerase activity"/>
    <property type="evidence" value="ECO:0007669"/>
    <property type="project" value="UniProtKB-EC"/>
</dbReference>
<dbReference type="SUPFAM" id="SSF53697">
    <property type="entry name" value="SIS domain"/>
    <property type="match status" value="1"/>
</dbReference>
<evidence type="ECO:0000313" key="14">
    <source>
        <dbReference type="EMBL" id="PYC20445.1"/>
    </source>
</evidence>
<keyword evidence="9" id="KW-0479">Metal-binding</keyword>
<evidence type="ECO:0000256" key="2">
    <source>
        <dbReference type="ARBA" id="ARBA00008165"/>
    </source>
</evidence>
<keyword evidence="9" id="KW-0862">Zinc</keyword>
<dbReference type="InterPro" id="IPR046342">
    <property type="entry name" value="CBS_dom_sf"/>
</dbReference>
<dbReference type="Gene3D" id="3.10.580.10">
    <property type="entry name" value="CBS-domain"/>
    <property type="match status" value="1"/>
</dbReference>
<dbReference type="Pfam" id="PF01380">
    <property type="entry name" value="SIS"/>
    <property type="match status" value="1"/>
</dbReference>
<dbReference type="InterPro" id="IPR035474">
    <property type="entry name" value="SIS_Kpsf"/>
</dbReference>
<dbReference type="InterPro" id="IPR000644">
    <property type="entry name" value="CBS_dom"/>
</dbReference>
<comment type="similarity">
    <text evidence="2 8">Belongs to the SIS family. GutQ/KpsF subfamily.</text>
</comment>
<evidence type="ECO:0000259" key="12">
    <source>
        <dbReference type="PROSITE" id="PS51371"/>
    </source>
</evidence>
<dbReference type="PANTHER" id="PTHR42745:SF1">
    <property type="entry name" value="ARABINOSE 5-PHOSPHATE ISOMERASE KDSD"/>
    <property type="match status" value="1"/>
</dbReference>
<evidence type="ECO:0000256" key="9">
    <source>
        <dbReference type="PIRSR" id="PIRSR004692-2"/>
    </source>
</evidence>
<dbReference type="PANTHER" id="PTHR42745">
    <property type="match status" value="1"/>
</dbReference>
<accession>A0A2V4KFR6</accession>
<feature type="domain" description="CBS" evidence="12">
    <location>
        <begin position="205"/>
        <end position="263"/>
    </location>
</feature>
<dbReference type="PROSITE" id="PS51371">
    <property type="entry name" value="CBS"/>
    <property type="match status" value="2"/>
</dbReference>
<feature type="site" description="Catalytically relevant" evidence="10">
    <location>
        <position position="188"/>
    </location>
</feature>
<comment type="pathway">
    <text evidence="1">Bacterial outer membrane biogenesis; lipopolysaccharide biosynthesis.</text>
</comment>
<feature type="domain" description="CBS" evidence="12">
    <location>
        <begin position="272"/>
        <end position="324"/>
    </location>
</feature>
<evidence type="ECO:0000256" key="11">
    <source>
        <dbReference type="PROSITE-ProRule" id="PRU00703"/>
    </source>
</evidence>
<evidence type="ECO:0000256" key="7">
    <source>
        <dbReference type="ARBA" id="ARBA00060658"/>
    </source>
</evidence>
<evidence type="ECO:0000256" key="8">
    <source>
        <dbReference type="PIRNR" id="PIRNR004692"/>
    </source>
</evidence>
<dbReference type="CDD" id="cd05014">
    <property type="entry name" value="SIS_Kpsf"/>
    <property type="match status" value="1"/>
</dbReference>
<reference evidence="14 15" key="1">
    <citation type="submission" date="2018-06" db="EMBL/GenBank/DDBJ databases">
        <title>Pseudomonas diversity within urban Lake Michigan freshwaters.</title>
        <authorList>
            <person name="Batrich M."/>
            <person name="Hatzopoulos T."/>
            <person name="Putonti C."/>
        </authorList>
    </citation>
    <scope>NUCLEOTIDE SEQUENCE [LARGE SCALE GENOMIC DNA]</scope>
    <source>
        <strain evidence="14 15">MB-090714</strain>
    </source>
</reference>
<dbReference type="FunFam" id="3.40.50.10490:FF:000011">
    <property type="entry name" value="Arabinose 5-phosphate isomerase"/>
    <property type="match status" value="1"/>
</dbReference>
<dbReference type="GO" id="GO:0097367">
    <property type="term" value="F:carbohydrate derivative binding"/>
    <property type="evidence" value="ECO:0007669"/>
    <property type="project" value="InterPro"/>
</dbReference>